<dbReference type="InterPro" id="IPR001640">
    <property type="entry name" value="Lgt"/>
</dbReference>
<dbReference type="GO" id="GO:0005886">
    <property type="term" value="C:plasma membrane"/>
    <property type="evidence" value="ECO:0007669"/>
    <property type="project" value="UniProtKB-SubCell"/>
</dbReference>
<feature type="region of interest" description="Disordered" evidence="8">
    <location>
        <begin position="268"/>
        <end position="291"/>
    </location>
</feature>
<gene>
    <name evidence="7" type="primary">lgt</name>
    <name evidence="9" type="ORF">FHR31_000690</name>
</gene>
<evidence type="ECO:0000256" key="6">
    <source>
        <dbReference type="ARBA" id="ARBA00023136"/>
    </source>
</evidence>
<feature type="transmembrane region" description="Helical" evidence="7">
    <location>
        <begin position="23"/>
        <end position="43"/>
    </location>
</feature>
<feature type="transmembrane region" description="Helical" evidence="7">
    <location>
        <begin position="206"/>
        <end position="224"/>
    </location>
</feature>
<feature type="transmembrane region" description="Helical" evidence="7">
    <location>
        <begin position="55"/>
        <end position="79"/>
    </location>
</feature>
<keyword evidence="6 7" id="KW-0472">Membrane</keyword>
<name>A0A7W5GP15_9ACTN</name>
<keyword evidence="3 7" id="KW-0808">Transferase</keyword>
<dbReference type="Proteomes" id="UP000530850">
    <property type="component" value="Unassembled WGS sequence"/>
</dbReference>
<evidence type="ECO:0000313" key="10">
    <source>
        <dbReference type="Proteomes" id="UP000530850"/>
    </source>
</evidence>
<dbReference type="AlphaFoldDB" id="A0A7W5GP15"/>
<comment type="similarity">
    <text evidence="1 7">Belongs to the Lgt family.</text>
</comment>
<keyword evidence="5 7" id="KW-1133">Transmembrane helix</keyword>
<evidence type="ECO:0000256" key="8">
    <source>
        <dbReference type="SAM" id="MobiDB-lite"/>
    </source>
</evidence>
<dbReference type="NCBIfam" id="TIGR00544">
    <property type="entry name" value="lgt"/>
    <property type="match status" value="1"/>
</dbReference>
<feature type="transmembrane region" description="Helical" evidence="7">
    <location>
        <begin position="122"/>
        <end position="140"/>
    </location>
</feature>
<dbReference type="HAMAP" id="MF_01147">
    <property type="entry name" value="Lgt"/>
    <property type="match status" value="1"/>
</dbReference>
<evidence type="ECO:0000256" key="7">
    <source>
        <dbReference type="HAMAP-Rule" id="MF_01147"/>
    </source>
</evidence>
<sequence>MLNDIYQSLDPVAFSLGPVSVRWYGLAYVLGFALAAFILYRVAKRWKVRITSDDVITIMLCVMVGIIVCARLGYCLFYGDGYYLAHPLDILAFSQGGMSFHGGLVGALLGGVVAWKFTGIPFLTLADLGAIAAPLGLFFGRCANFVNGELWGAPTDLPWGVVFGGAAGTMPRHPSQLYEALLEGLVIFCVLYALSRKMPPRPRGTFLGGFLAMYGLFRFLLEFVRQPDAQLGYLWGGWLTMGQVLSVPLIVAGIALVVYAVRAKLPQEGAPEPPEEEDAPAAAGPGGGVSS</sequence>
<feature type="binding site" evidence="7">
    <location>
        <position position="141"/>
    </location>
    <ligand>
        <name>a 1,2-diacyl-sn-glycero-3-phospho-(1'-sn-glycerol)</name>
        <dbReference type="ChEBI" id="CHEBI:64716"/>
    </ligand>
</feature>
<dbReference type="GO" id="GO:0008961">
    <property type="term" value="F:phosphatidylglycerol-prolipoprotein diacylglyceryl transferase activity"/>
    <property type="evidence" value="ECO:0007669"/>
    <property type="project" value="UniProtKB-UniRule"/>
</dbReference>
<proteinExistence type="inferred from homology"/>
<dbReference type="PANTHER" id="PTHR30589">
    <property type="entry name" value="PROLIPOPROTEIN DIACYLGLYCERYL TRANSFERASE"/>
    <property type="match status" value="1"/>
</dbReference>
<protein>
    <recommendedName>
        <fullName evidence="7">Phosphatidylglycerol--prolipoprotein diacylglyceryl transferase</fullName>
        <ecNumber evidence="7">2.5.1.145</ecNumber>
    </recommendedName>
</protein>
<evidence type="ECO:0000256" key="5">
    <source>
        <dbReference type="ARBA" id="ARBA00022989"/>
    </source>
</evidence>
<feature type="transmembrane region" description="Helical" evidence="7">
    <location>
        <begin position="177"/>
        <end position="194"/>
    </location>
</feature>
<accession>A0A7W5GP15</accession>
<dbReference type="Pfam" id="PF01790">
    <property type="entry name" value="LGT"/>
    <property type="match status" value="1"/>
</dbReference>
<keyword evidence="2 7" id="KW-1003">Cell membrane</keyword>
<feature type="transmembrane region" description="Helical" evidence="7">
    <location>
        <begin position="244"/>
        <end position="261"/>
    </location>
</feature>
<comment type="function">
    <text evidence="7">Catalyzes the transfer of the diacylglyceryl group from phosphatidylglycerol to the sulfhydryl group of the N-terminal cysteine of a prolipoprotein, the first step in the formation of mature lipoproteins.</text>
</comment>
<keyword evidence="4 7" id="KW-0812">Transmembrane</keyword>
<evidence type="ECO:0000313" key="9">
    <source>
        <dbReference type="EMBL" id="MBB3170910.1"/>
    </source>
</evidence>
<evidence type="ECO:0000256" key="3">
    <source>
        <dbReference type="ARBA" id="ARBA00022679"/>
    </source>
</evidence>
<dbReference type="GO" id="GO:0042158">
    <property type="term" value="P:lipoprotein biosynthetic process"/>
    <property type="evidence" value="ECO:0007669"/>
    <property type="project" value="UniProtKB-UniRule"/>
</dbReference>
<dbReference type="UniPathway" id="UPA00664"/>
<dbReference type="RefSeq" id="WP_123186271.1">
    <property type="nucleotide sequence ID" value="NZ_CANPEU010000010.1"/>
</dbReference>
<comment type="caution">
    <text evidence="9">The sequence shown here is derived from an EMBL/GenBank/DDBJ whole genome shotgun (WGS) entry which is preliminary data.</text>
</comment>
<dbReference type="GeneID" id="93357595"/>
<dbReference type="EMBL" id="JACHYA010000001">
    <property type="protein sequence ID" value="MBB3170910.1"/>
    <property type="molecule type" value="Genomic_DNA"/>
</dbReference>
<evidence type="ECO:0000256" key="1">
    <source>
        <dbReference type="ARBA" id="ARBA00007150"/>
    </source>
</evidence>
<feature type="transmembrane region" description="Helical" evidence="7">
    <location>
        <begin position="91"/>
        <end position="115"/>
    </location>
</feature>
<dbReference type="PROSITE" id="PS01311">
    <property type="entry name" value="LGT"/>
    <property type="match status" value="1"/>
</dbReference>
<organism evidence="9 10">
    <name type="scientific">Parvibacter caecicola</name>
    <dbReference type="NCBI Taxonomy" id="747645"/>
    <lineage>
        <taxon>Bacteria</taxon>
        <taxon>Bacillati</taxon>
        <taxon>Actinomycetota</taxon>
        <taxon>Coriobacteriia</taxon>
        <taxon>Coriobacteriales</taxon>
        <taxon>Coriobacteriaceae</taxon>
        <taxon>Parvibacter</taxon>
    </lineage>
</organism>
<comment type="catalytic activity">
    <reaction evidence="7">
        <text>L-cysteinyl-[prolipoprotein] + a 1,2-diacyl-sn-glycero-3-phospho-(1'-sn-glycerol) = an S-1,2-diacyl-sn-glyceryl-L-cysteinyl-[prolipoprotein] + sn-glycerol 1-phosphate + H(+)</text>
        <dbReference type="Rhea" id="RHEA:56712"/>
        <dbReference type="Rhea" id="RHEA-COMP:14679"/>
        <dbReference type="Rhea" id="RHEA-COMP:14680"/>
        <dbReference type="ChEBI" id="CHEBI:15378"/>
        <dbReference type="ChEBI" id="CHEBI:29950"/>
        <dbReference type="ChEBI" id="CHEBI:57685"/>
        <dbReference type="ChEBI" id="CHEBI:64716"/>
        <dbReference type="ChEBI" id="CHEBI:140658"/>
        <dbReference type="EC" id="2.5.1.145"/>
    </reaction>
</comment>
<comment type="subcellular location">
    <subcellularLocation>
        <location evidence="7">Cell membrane</location>
        <topology evidence="7">Multi-pass membrane protein</topology>
    </subcellularLocation>
</comment>
<evidence type="ECO:0000256" key="4">
    <source>
        <dbReference type="ARBA" id="ARBA00022692"/>
    </source>
</evidence>
<keyword evidence="9" id="KW-0449">Lipoprotein</keyword>
<reference evidence="9 10" key="1">
    <citation type="submission" date="2020-08" db="EMBL/GenBank/DDBJ databases">
        <title>Sequencing the genomes of 1000 actinobacteria strains.</title>
        <authorList>
            <person name="Klenk H.-P."/>
        </authorList>
    </citation>
    <scope>NUCLEOTIDE SEQUENCE [LARGE SCALE GENOMIC DNA]</scope>
    <source>
        <strain evidence="9 10">DSM 22242</strain>
    </source>
</reference>
<dbReference type="PANTHER" id="PTHR30589:SF0">
    <property type="entry name" value="PHOSPHATIDYLGLYCEROL--PROLIPOPROTEIN DIACYLGLYCERYL TRANSFERASE"/>
    <property type="match status" value="1"/>
</dbReference>
<dbReference type="EC" id="2.5.1.145" evidence="7"/>
<evidence type="ECO:0000256" key="2">
    <source>
        <dbReference type="ARBA" id="ARBA00022475"/>
    </source>
</evidence>
<comment type="pathway">
    <text evidence="7">Protein modification; lipoprotein biosynthesis (diacylglyceryl transfer).</text>
</comment>